<protein>
    <submittedName>
        <fullName evidence="2">Uncharacterized protein</fullName>
    </submittedName>
</protein>
<dbReference type="EMBL" id="VEVO01004877">
    <property type="protein sequence ID" value="KAF0021567.1"/>
    <property type="molecule type" value="Genomic_DNA"/>
</dbReference>
<reference evidence="2 3" key="1">
    <citation type="submission" date="2019-06" db="EMBL/GenBank/DDBJ databases">
        <title>Draft genomes of female and male turbot (Scophthalmus maximus).</title>
        <authorList>
            <person name="Xu H."/>
            <person name="Xu X.-W."/>
            <person name="Shao C."/>
            <person name="Chen S."/>
        </authorList>
    </citation>
    <scope>NUCLEOTIDE SEQUENCE [LARGE SCALE GENOMIC DNA]</scope>
    <source>
        <strain evidence="2">Ysfricsl-2016a</strain>
        <tissue evidence="2">Blood</tissue>
    </source>
</reference>
<feature type="region of interest" description="Disordered" evidence="1">
    <location>
        <begin position="1"/>
        <end position="48"/>
    </location>
</feature>
<evidence type="ECO:0000313" key="2">
    <source>
        <dbReference type="EMBL" id="KAF0021567.1"/>
    </source>
</evidence>
<accession>A0A6A4RN82</accession>
<sequence>MVEPATADRREHGGVSVRLTRRPSQGNERVSGRRPDRRVLATGPEQDVTKGNRGVFRCLKLEEAGIIESDVTRSRDDDVGP</sequence>
<dbReference type="Proteomes" id="UP000438429">
    <property type="component" value="Unassembled WGS sequence"/>
</dbReference>
<proteinExistence type="predicted"/>
<organism evidence="2 3">
    <name type="scientific">Scophthalmus maximus</name>
    <name type="common">Turbot</name>
    <name type="synonym">Psetta maxima</name>
    <dbReference type="NCBI Taxonomy" id="52904"/>
    <lineage>
        <taxon>Eukaryota</taxon>
        <taxon>Metazoa</taxon>
        <taxon>Chordata</taxon>
        <taxon>Craniata</taxon>
        <taxon>Vertebrata</taxon>
        <taxon>Euteleostomi</taxon>
        <taxon>Actinopterygii</taxon>
        <taxon>Neopterygii</taxon>
        <taxon>Teleostei</taxon>
        <taxon>Neoteleostei</taxon>
        <taxon>Acanthomorphata</taxon>
        <taxon>Carangaria</taxon>
        <taxon>Pleuronectiformes</taxon>
        <taxon>Pleuronectoidei</taxon>
        <taxon>Scophthalmidae</taxon>
        <taxon>Scophthalmus</taxon>
    </lineage>
</organism>
<evidence type="ECO:0000256" key="1">
    <source>
        <dbReference type="SAM" id="MobiDB-lite"/>
    </source>
</evidence>
<evidence type="ECO:0000313" key="3">
    <source>
        <dbReference type="Proteomes" id="UP000438429"/>
    </source>
</evidence>
<name>A0A6A4RN82_SCOMX</name>
<gene>
    <name evidence="2" type="ORF">F2P81_026180</name>
</gene>
<comment type="caution">
    <text evidence="2">The sequence shown here is derived from an EMBL/GenBank/DDBJ whole genome shotgun (WGS) entry which is preliminary data.</text>
</comment>
<dbReference type="AlphaFoldDB" id="A0A6A4RN82"/>
<feature type="compositionally biased region" description="Basic and acidic residues" evidence="1">
    <location>
        <begin position="1"/>
        <end position="13"/>
    </location>
</feature>
<feature type="compositionally biased region" description="Basic and acidic residues" evidence="1">
    <location>
        <begin position="30"/>
        <end position="39"/>
    </location>
</feature>